<dbReference type="GO" id="GO:0016301">
    <property type="term" value="F:kinase activity"/>
    <property type="evidence" value="ECO:0007669"/>
    <property type="project" value="UniProtKB-KW"/>
</dbReference>
<keyword evidence="6" id="KW-0598">Phosphotransferase system</keyword>
<organism evidence="9 10">
    <name type="scientific">Gemmatimonas aurantiaca</name>
    <dbReference type="NCBI Taxonomy" id="173480"/>
    <lineage>
        <taxon>Bacteria</taxon>
        <taxon>Pseudomonadati</taxon>
        <taxon>Gemmatimonadota</taxon>
        <taxon>Gemmatimonadia</taxon>
        <taxon>Gemmatimonadales</taxon>
        <taxon>Gemmatimonadaceae</taxon>
        <taxon>Gemmatimonas</taxon>
    </lineage>
</organism>
<comment type="caution">
    <text evidence="9">The sequence shown here is derived from an EMBL/GenBank/DDBJ whole genome shotgun (WGS) entry which is preliminary data.</text>
</comment>
<comment type="subcellular location">
    <subcellularLocation>
        <location evidence="1">Cytoplasm</location>
    </subcellularLocation>
</comment>
<feature type="domain" description="PTS EIIB type-4" evidence="8">
    <location>
        <begin position="1"/>
        <end position="164"/>
    </location>
</feature>
<dbReference type="Pfam" id="PF03830">
    <property type="entry name" value="PTSIIB_sorb"/>
    <property type="match status" value="1"/>
</dbReference>
<dbReference type="GO" id="GO:0008982">
    <property type="term" value="F:protein-N(PI)-phosphohistidine-sugar phosphotransferase activity"/>
    <property type="evidence" value="ECO:0007669"/>
    <property type="project" value="InterPro"/>
</dbReference>
<dbReference type="Gene3D" id="3.40.35.10">
    <property type="entry name" value="Phosphotransferase system, sorbose subfamily IIB component"/>
    <property type="match status" value="1"/>
</dbReference>
<name>A0A3D4V4W3_9BACT</name>
<sequence>MPIALYRIDDRLIHGQVVVGWGQPLELRFIVLVDDDVAGSEWEQELYRMGVPPEMTVHFATVEDATAKLAQFEQHAEPGIVLVGDIGTMLRLVTSATGRIRTVNVGGVHHVPGRTGRLRYVYLTPSEEQALRDIAAQGVEVTAQDVPSARPVPLEELLHSTVGV</sequence>
<keyword evidence="2" id="KW-0813">Transport</keyword>
<dbReference type="EMBL" id="DPIY01000004">
    <property type="protein sequence ID" value="HCT56151.1"/>
    <property type="molecule type" value="Genomic_DNA"/>
</dbReference>
<evidence type="ECO:0000256" key="2">
    <source>
        <dbReference type="ARBA" id="ARBA00022448"/>
    </source>
</evidence>
<dbReference type="AlphaFoldDB" id="A0A3D4V4W3"/>
<evidence type="ECO:0000313" key="10">
    <source>
        <dbReference type="Proteomes" id="UP000264071"/>
    </source>
</evidence>
<evidence type="ECO:0000256" key="3">
    <source>
        <dbReference type="ARBA" id="ARBA00022490"/>
    </source>
</evidence>
<reference evidence="9 10" key="1">
    <citation type="journal article" date="2018" name="Nat. Biotechnol.">
        <title>A standardized bacterial taxonomy based on genome phylogeny substantially revises the tree of life.</title>
        <authorList>
            <person name="Parks D.H."/>
            <person name="Chuvochina M."/>
            <person name="Waite D.W."/>
            <person name="Rinke C."/>
            <person name="Skarshewski A."/>
            <person name="Chaumeil P.A."/>
            <person name="Hugenholtz P."/>
        </authorList>
    </citation>
    <scope>NUCLEOTIDE SEQUENCE [LARGE SCALE GENOMIC DNA]</scope>
    <source>
        <strain evidence="9">UBA8844</strain>
    </source>
</reference>
<dbReference type="PROSITE" id="PS51101">
    <property type="entry name" value="PTS_EIIB_TYPE_4"/>
    <property type="match status" value="1"/>
</dbReference>
<accession>A0A3D4V4W3</accession>
<dbReference type="InterPro" id="IPR036667">
    <property type="entry name" value="PTS_IIB_sorbose-sp_sf"/>
</dbReference>
<keyword evidence="5" id="KW-0808">Transferase</keyword>
<dbReference type="OMA" id="DSHDFMK"/>
<keyword evidence="3" id="KW-0963">Cytoplasm</keyword>
<gene>
    <name evidence="9" type="ORF">DGD08_02950</name>
</gene>
<dbReference type="GO" id="GO:0005737">
    <property type="term" value="C:cytoplasm"/>
    <property type="evidence" value="ECO:0007669"/>
    <property type="project" value="UniProtKB-SubCell"/>
</dbReference>
<dbReference type="GO" id="GO:0009401">
    <property type="term" value="P:phosphoenolpyruvate-dependent sugar phosphotransferase system"/>
    <property type="evidence" value="ECO:0007669"/>
    <property type="project" value="UniProtKB-KW"/>
</dbReference>
<protein>
    <submittedName>
        <fullName evidence="9">PTS mannose/fructose/sorbose transporter subunit IIB</fullName>
    </submittedName>
</protein>
<evidence type="ECO:0000256" key="1">
    <source>
        <dbReference type="ARBA" id="ARBA00004496"/>
    </source>
</evidence>
<evidence type="ECO:0000256" key="7">
    <source>
        <dbReference type="ARBA" id="ARBA00022777"/>
    </source>
</evidence>
<keyword evidence="7" id="KW-0418">Kinase</keyword>
<dbReference type="InterPro" id="IPR004720">
    <property type="entry name" value="PTS_IIB_sorbose-sp"/>
</dbReference>
<keyword evidence="4" id="KW-0762">Sugar transport</keyword>
<evidence type="ECO:0000256" key="6">
    <source>
        <dbReference type="ARBA" id="ARBA00022683"/>
    </source>
</evidence>
<proteinExistence type="predicted"/>
<dbReference type="Proteomes" id="UP000264071">
    <property type="component" value="Unassembled WGS sequence"/>
</dbReference>
<evidence type="ECO:0000313" key="9">
    <source>
        <dbReference type="EMBL" id="HCT56151.1"/>
    </source>
</evidence>
<evidence type="ECO:0000256" key="4">
    <source>
        <dbReference type="ARBA" id="ARBA00022597"/>
    </source>
</evidence>
<evidence type="ECO:0000259" key="8">
    <source>
        <dbReference type="PROSITE" id="PS51101"/>
    </source>
</evidence>
<dbReference type="SUPFAM" id="SSF52728">
    <property type="entry name" value="PTS IIb component"/>
    <property type="match status" value="1"/>
</dbReference>
<evidence type="ECO:0000256" key="5">
    <source>
        <dbReference type="ARBA" id="ARBA00022679"/>
    </source>
</evidence>